<dbReference type="OrthoDB" id="2121828at2759"/>
<dbReference type="InterPro" id="IPR008972">
    <property type="entry name" value="Cupredoxin"/>
</dbReference>
<evidence type="ECO:0000313" key="12">
    <source>
        <dbReference type="Proteomes" id="UP000070133"/>
    </source>
</evidence>
<evidence type="ECO:0000256" key="3">
    <source>
        <dbReference type="ARBA" id="ARBA00022737"/>
    </source>
</evidence>
<evidence type="ECO:0000259" key="8">
    <source>
        <dbReference type="Pfam" id="PF00394"/>
    </source>
</evidence>
<evidence type="ECO:0000259" key="10">
    <source>
        <dbReference type="Pfam" id="PF07732"/>
    </source>
</evidence>
<dbReference type="Proteomes" id="UP000070133">
    <property type="component" value="Unassembled WGS sequence"/>
</dbReference>
<name>A0A139HLQ7_9PEZI</name>
<feature type="chain" id="PRO_5007806671" description="Laccase" evidence="7">
    <location>
        <begin position="17"/>
        <end position="598"/>
    </location>
</feature>
<evidence type="ECO:0000256" key="6">
    <source>
        <dbReference type="ARBA" id="ARBA00023180"/>
    </source>
</evidence>
<dbReference type="CDD" id="cd13854">
    <property type="entry name" value="CuRO_1_MaLCC_like"/>
    <property type="match status" value="1"/>
</dbReference>
<dbReference type="Pfam" id="PF07731">
    <property type="entry name" value="Cu-oxidase_2"/>
    <property type="match status" value="1"/>
</dbReference>
<keyword evidence="6" id="KW-0325">Glycoprotein</keyword>
<evidence type="ECO:0000259" key="9">
    <source>
        <dbReference type="Pfam" id="PF07731"/>
    </source>
</evidence>
<evidence type="ECO:0000256" key="1">
    <source>
        <dbReference type="ARBA" id="ARBA00010609"/>
    </source>
</evidence>
<keyword evidence="12" id="KW-1185">Reference proteome</keyword>
<dbReference type="InterPro" id="IPR011707">
    <property type="entry name" value="Cu-oxidase-like_N"/>
</dbReference>
<dbReference type="PANTHER" id="PTHR11709:SF502">
    <property type="entry name" value="MULTICOPPER OXIDASE"/>
    <property type="match status" value="1"/>
</dbReference>
<accession>A0A139HLQ7</accession>
<keyword evidence="5" id="KW-0186">Copper</keyword>
<feature type="signal peptide" evidence="7">
    <location>
        <begin position="1"/>
        <end position="16"/>
    </location>
</feature>
<protein>
    <recommendedName>
        <fullName evidence="13">Laccase</fullName>
    </recommendedName>
</protein>
<dbReference type="InterPro" id="IPR001117">
    <property type="entry name" value="Cu-oxidase_2nd"/>
</dbReference>
<dbReference type="STRING" id="321146.A0A139HLQ7"/>
<feature type="domain" description="Plastocyanin-like" evidence="10">
    <location>
        <begin position="101"/>
        <end position="215"/>
    </location>
</feature>
<dbReference type="CDD" id="cd13901">
    <property type="entry name" value="CuRO_3_MaLCC_like"/>
    <property type="match status" value="1"/>
</dbReference>
<proteinExistence type="inferred from homology"/>
<organism evidence="11 12">
    <name type="scientific">Pseudocercospora eumusae</name>
    <dbReference type="NCBI Taxonomy" id="321146"/>
    <lineage>
        <taxon>Eukaryota</taxon>
        <taxon>Fungi</taxon>
        <taxon>Dikarya</taxon>
        <taxon>Ascomycota</taxon>
        <taxon>Pezizomycotina</taxon>
        <taxon>Dothideomycetes</taxon>
        <taxon>Dothideomycetidae</taxon>
        <taxon>Mycosphaerellales</taxon>
        <taxon>Mycosphaerellaceae</taxon>
        <taxon>Pseudocercospora</taxon>
    </lineage>
</organism>
<dbReference type="EMBL" id="LFZN01000032">
    <property type="protein sequence ID" value="KXT03289.1"/>
    <property type="molecule type" value="Genomic_DNA"/>
</dbReference>
<dbReference type="InterPro" id="IPR011706">
    <property type="entry name" value="Cu-oxidase_C"/>
</dbReference>
<dbReference type="FunFam" id="2.60.40.420:FF:000038">
    <property type="entry name" value="Extracellular dihydrogeodin oxidase/laccase"/>
    <property type="match status" value="1"/>
</dbReference>
<evidence type="ECO:0000313" key="11">
    <source>
        <dbReference type="EMBL" id="KXT03289.1"/>
    </source>
</evidence>
<keyword evidence="4" id="KW-0560">Oxidoreductase</keyword>
<reference evidence="11 12" key="1">
    <citation type="submission" date="2015-07" db="EMBL/GenBank/DDBJ databases">
        <title>Comparative genomics of the Sigatoka disease complex on banana suggests a link between parallel evolutionary changes in Pseudocercospora fijiensis and Pseudocercospora eumusae and increased virulence on the banana host.</title>
        <authorList>
            <person name="Chang T.-C."/>
            <person name="Salvucci A."/>
            <person name="Crous P.W."/>
            <person name="Stergiopoulos I."/>
        </authorList>
    </citation>
    <scope>NUCLEOTIDE SEQUENCE [LARGE SCALE GENOMIC DNA]</scope>
    <source>
        <strain evidence="11 12">CBS 114824</strain>
    </source>
</reference>
<comment type="similarity">
    <text evidence="1">Belongs to the multicopper oxidase family.</text>
</comment>
<feature type="domain" description="Plastocyanin-like" evidence="9">
    <location>
        <begin position="442"/>
        <end position="564"/>
    </location>
</feature>
<sequence length="598" mass="66083">MQLLIALGSWAALAQAAVPRSPGLPFRQSFKTPTSFHKRQDLIANGFNNGTSGNNGTNSTGGCAGNTPTTRNEWCDFSIDTDWYLEVPDTGRTVEYWFELQNVTIAPDGVDKIVLTVNGTVPGPTIEADWGDTVVVHFRNALENNGTSIHFHGIRQNWTNSEDGVASITQCPTAPGESVTYTWRATQYGSSWYHSHFAVQAWDGVFGGILIHGPSSANYDVDLGNMFLQDWDHDTASSLYSFAETNGPPPMDNGLINGTNVWEDGGSRWETKVEPDTTYLLRLVNPSIDTFFDFSIDNHTLTIMAADFVPITPFETNIIGLGPGQRYDVLFTTDQSSVASDFWLRAVPDAFCSAQNLSPDNIKGIIHYGDSDGTPTTDPWTTDDSFLDCQDPPLASLVPVVPKNAGESNVRSDRRNVTIQLAPGTNVFKWYLNNITFFSEWEDPTVLQIVNGDTEYELQQAVIDLPIPNEWMYLIIEQTNTAPHPIHLHGHDFYILASEAGATFDSSVTLQTINSPRRDVAMLPSAGFLVIAFDADNPGAWLVHCHIGWHTSEGFALQFVERPDEIQALYNETALRDSCAKWQAYDDLVNLEQHDSGV</sequence>
<dbReference type="SUPFAM" id="SSF49503">
    <property type="entry name" value="Cupredoxins"/>
    <property type="match status" value="3"/>
</dbReference>
<evidence type="ECO:0000256" key="7">
    <source>
        <dbReference type="SAM" id="SignalP"/>
    </source>
</evidence>
<dbReference type="AlphaFoldDB" id="A0A139HLQ7"/>
<dbReference type="InterPro" id="IPR045087">
    <property type="entry name" value="Cu-oxidase_fam"/>
</dbReference>
<feature type="domain" description="Plastocyanin-like" evidence="8">
    <location>
        <begin position="227"/>
        <end position="369"/>
    </location>
</feature>
<evidence type="ECO:0000256" key="2">
    <source>
        <dbReference type="ARBA" id="ARBA00022723"/>
    </source>
</evidence>
<dbReference type="PANTHER" id="PTHR11709">
    <property type="entry name" value="MULTI-COPPER OXIDASE"/>
    <property type="match status" value="1"/>
</dbReference>
<dbReference type="GO" id="GO:0016491">
    <property type="term" value="F:oxidoreductase activity"/>
    <property type="evidence" value="ECO:0007669"/>
    <property type="project" value="UniProtKB-KW"/>
</dbReference>
<gene>
    <name evidence="11" type="ORF">AC578_4816</name>
</gene>
<dbReference type="Pfam" id="PF07732">
    <property type="entry name" value="Cu-oxidase_3"/>
    <property type="match status" value="1"/>
</dbReference>
<dbReference type="GO" id="GO:0005507">
    <property type="term" value="F:copper ion binding"/>
    <property type="evidence" value="ECO:0007669"/>
    <property type="project" value="InterPro"/>
</dbReference>
<keyword evidence="7" id="KW-0732">Signal</keyword>
<dbReference type="CDD" id="cd13880">
    <property type="entry name" value="CuRO_2_MaLCC_like"/>
    <property type="match status" value="1"/>
</dbReference>
<dbReference type="Gene3D" id="2.60.40.420">
    <property type="entry name" value="Cupredoxins - blue copper proteins"/>
    <property type="match status" value="3"/>
</dbReference>
<dbReference type="Pfam" id="PF00394">
    <property type="entry name" value="Cu-oxidase"/>
    <property type="match status" value="1"/>
</dbReference>
<keyword evidence="3" id="KW-0677">Repeat</keyword>
<evidence type="ECO:0000256" key="5">
    <source>
        <dbReference type="ARBA" id="ARBA00023008"/>
    </source>
</evidence>
<dbReference type="FunFam" id="2.60.40.420:FF:000021">
    <property type="entry name" value="Extracellular dihydrogeodin oxidase/laccase"/>
    <property type="match status" value="1"/>
</dbReference>
<evidence type="ECO:0008006" key="13">
    <source>
        <dbReference type="Google" id="ProtNLM"/>
    </source>
</evidence>
<keyword evidence="2" id="KW-0479">Metal-binding</keyword>
<evidence type="ECO:0000256" key="4">
    <source>
        <dbReference type="ARBA" id="ARBA00023002"/>
    </source>
</evidence>
<comment type="caution">
    <text evidence="11">The sequence shown here is derived from an EMBL/GenBank/DDBJ whole genome shotgun (WGS) entry which is preliminary data.</text>
</comment>